<dbReference type="OrthoDB" id="10600852at2759"/>
<dbReference type="InParanoid" id="A0A1V9XIA3"/>
<evidence type="ECO:0000256" key="1">
    <source>
        <dbReference type="SAM" id="MobiDB-lite"/>
    </source>
</evidence>
<keyword evidence="3" id="KW-1185">Reference proteome</keyword>
<organism evidence="2 3">
    <name type="scientific">Tropilaelaps mercedesae</name>
    <dbReference type="NCBI Taxonomy" id="418985"/>
    <lineage>
        <taxon>Eukaryota</taxon>
        <taxon>Metazoa</taxon>
        <taxon>Ecdysozoa</taxon>
        <taxon>Arthropoda</taxon>
        <taxon>Chelicerata</taxon>
        <taxon>Arachnida</taxon>
        <taxon>Acari</taxon>
        <taxon>Parasitiformes</taxon>
        <taxon>Mesostigmata</taxon>
        <taxon>Gamasina</taxon>
        <taxon>Dermanyssoidea</taxon>
        <taxon>Laelapidae</taxon>
        <taxon>Tropilaelaps</taxon>
    </lineage>
</organism>
<name>A0A1V9XIA3_9ACAR</name>
<feature type="compositionally biased region" description="Polar residues" evidence="1">
    <location>
        <begin position="173"/>
        <end position="188"/>
    </location>
</feature>
<sequence>MCVPIGHCPQLRRSGLRRLSKYICGFEHDTPLLCCEMSPFPPPSISGLPSLAPPPLPPQTIRFERLEPLPSHHRPIPIPLLCKSSTVDGRRWKSCWYLALQRVDILEDQDVPAGNAKQHLLLAAGGRPVSGSGLVAAQSPAGLPILADPAGPSVSSIEGSFPANKGEGGFSSAGGSNKPSKTSVTSER</sequence>
<comment type="caution">
    <text evidence="2">The sequence shown here is derived from an EMBL/GenBank/DDBJ whole genome shotgun (WGS) entry which is preliminary data.</text>
</comment>
<evidence type="ECO:0000313" key="3">
    <source>
        <dbReference type="Proteomes" id="UP000192247"/>
    </source>
</evidence>
<gene>
    <name evidence="2" type="ORF">BIW11_09858</name>
</gene>
<dbReference type="Proteomes" id="UP000192247">
    <property type="component" value="Unassembled WGS sequence"/>
</dbReference>
<dbReference type="EMBL" id="MNPL01010250">
    <property type="protein sequence ID" value="OQR73239.1"/>
    <property type="molecule type" value="Genomic_DNA"/>
</dbReference>
<protein>
    <submittedName>
        <fullName evidence="2">Uncharacterized protein</fullName>
    </submittedName>
</protein>
<proteinExistence type="predicted"/>
<feature type="region of interest" description="Disordered" evidence="1">
    <location>
        <begin position="145"/>
        <end position="188"/>
    </location>
</feature>
<reference evidence="2 3" key="1">
    <citation type="journal article" date="2017" name="Gigascience">
        <title>Draft genome of the honey bee ectoparasitic mite, Tropilaelaps mercedesae, is shaped by the parasitic life history.</title>
        <authorList>
            <person name="Dong X."/>
            <person name="Armstrong S.D."/>
            <person name="Xia D."/>
            <person name="Makepeace B.L."/>
            <person name="Darby A.C."/>
            <person name="Kadowaki T."/>
        </authorList>
    </citation>
    <scope>NUCLEOTIDE SEQUENCE [LARGE SCALE GENOMIC DNA]</scope>
    <source>
        <strain evidence="2">Wuxi-XJTLU</strain>
    </source>
</reference>
<evidence type="ECO:0000313" key="2">
    <source>
        <dbReference type="EMBL" id="OQR73239.1"/>
    </source>
</evidence>
<dbReference type="AlphaFoldDB" id="A0A1V9XIA3"/>
<accession>A0A1V9XIA3</accession>